<dbReference type="GO" id="GO:0012505">
    <property type="term" value="C:endomembrane system"/>
    <property type="evidence" value="ECO:0007669"/>
    <property type="project" value="UniProtKB-SubCell"/>
</dbReference>
<evidence type="ECO:0000313" key="11">
    <source>
        <dbReference type="EMBL" id="KAL3848659.1"/>
    </source>
</evidence>
<dbReference type="Gene3D" id="1.20.58.400">
    <property type="entry name" value="t-snare proteins"/>
    <property type="match status" value="1"/>
</dbReference>
<keyword evidence="6" id="KW-0175">Coiled coil</keyword>
<evidence type="ECO:0000256" key="9">
    <source>
        <dbReference type="SAM" id="Phobius"/>
    </source>
</evidence>
<dbReference type="InterPro" id="IPR007705">
    <property type="entry name" value="Vesicle_trsprt_v-SNARE_N"/>
</dbReference>
<comment type="subcellular location">
    <subcellularLocation>
        <location evidence="8">Endomembrane system</location>
        <topology evidence="8">Single-pass type IV membrane protein</topology>
    </subcellularLocation>
</comment>
<dbReference type="GO" id="GO:0015031">
    <property type="term" value="P:protein transport"/>
    <property type="evidence" value="ECO:0007669"/>
    <property type="project" value="UniProtKB-KW"/>
</dbReference>
<dbReference type="SUPFAM" id="SSF47661">
    <property type="entry name" value="t-snare proteins"/>
    <property type="match status" value="1"/>
</dbReference>
<evidence type="ECO:0000256" key="3">
    <source>
        <dbReference type="ARBA" id="ARBA00022692"/>
    </source>
</evidence>
<dbReference type="AlphaFoldDB" id="A0ABD3UGK5"/>
<dbReference type="GO" id="GO:0016192">
    <property type="term" value="P:vesicle-mediated transport"/>
    <property type="evidence" value="ECO:0007669"/>
    <property type="project" value="UniProtKB-ARBA"/>
</dbReference>
<keyword evidence="12" id="KW-1185">Reference proteome</keyword>
<dbReference type="EMBL" id="JBJXBP010000001">
    <property type="protein sequence ID" value="KAL3848659.1"/>
    <property type="molecule type" value="Genomic_DNA"/>
</dbReference>
<organism evidence="11 12">
    <name type="scientific">Penstemon smallii</name>
    <dbReference type="NCBI Taxonomy" id="265156"/>
    <lineage>
        <taxon>Eukaryota</taxon>
        <taxon>Viridiplantae</taxon>
        <taxon>Streptophyta</taxon>
        <taxon>Embryophyta</taxon>
        <taxon>Tracheophyta</taxon>
        <taxon>Spermatophyta</taxon>
        <taxon>Magnoliopsida</taxon>
        <taxon>eudicotyledons</taxon>
        <taxon>Gunneridae</taxon>
        <taxon>Pentapetalae</taxon>
        <taxon>asterids</taxon>
        <taxon>lamiids</taxon>
        <taxon>Lamiales</taxon>
        <taxon>Plantaginaceae</taxon>
        <taxon>Cheloneae</taxon>
        <taxon>Penstemon</taxon>
    </lineage>
</organism>
<dbReference type="PANTHER" id="PTHR21230">
    <property type="entry name" value="VESICLE TRANSPORT V-SNARE PROTEIN VTI1-RELATED"/>
    <property type="match status" value="1"/>
</dbReference>
<keyword evidence="4" id="KW-0653">Protein transport</keyword>
<evidence type="ECO:0000256" key="1">
    <source>
        <dbReference type="ARBA" id="ARBA00006108"/>
    </source>
</evidence>
<evidence type="ECO:0000259" key="10">
    <source>
        <dbReference type="Pfam" id="PF05008"/>
    </source>
</evidence>
<dbReference type="InterPro" id="IPR038407">
    <property type="entry name" value="v-SNARE_N_sf"/>
</dbReference>
<dbReference type="GO" id="GO:0005737">
    <property type="term" value="C:cytoplasm"/>
    <property type="evidence" value="ECO:0007669"/>
    <property type="project" value="UniProtKB-ARBA"/>
</dbReference>
<evidence type="ECO:0000256" key="8">
    <source>
        <dbReference type="ARBA" id="ARBA00046280"/>
    </source>
</evidence>
<dbReference type="FunFam" id="1.20.58.400:FF:000001">
    <property type="entry name" value="Vesicle transport through interaction with t-SNAREs homolog 1A"/>
    <property type="match status" value="1"/>
</dbReference>
<comment type="caution">
    <text evidence="11">The sequence shown here is derived from an EMBL/GenBank/DDBJ whole genome shotgun (WGS) entry which is preliminary data.</text>
</comment>
<evidence type="ECO:0000313" key="12">
    <source>
        <dbReference type="Proteomes" id="UP001634393"/>
    </source>
</evidence>
<dbReference type="Pfam" id="PF12352">
    <property type="entry name" value="V-SNARE_C"/>
    <property type="match status" value="1"/>
</dbReference>
<protein>
    <recommendedName>
        <fullName evidence="10">Vesicle transport v-SNARE N-terminal domain-containing protein</fullName>
    </recommendedName>
</protein>
<evidence type="ECO:0000256" key="7">
    <source>
        <dbReference type="ARBA" id="ARBA00023136"/>
    </source>
</evidence>
<proteinExistence type="inferred from homology"/>
<keyword evidence="5 9" id="KW-1133">Transmembrane helix</keyword>
<evidence type="ECO:0000256" key="2">
    <source>
        <dbReference type="ARBA" id="ARBA00022448"/>
    </source>
</evidence>
<evidence type="ECO:0000256" key="5">
    <source>
        <dbReference type="ARBA" id="ARBA00022989"/>
    </source>
</evidence>
<dbReference type="PANTHER" id="PTHR21230:SF26">
    <property type="entry name" value="VESICLE TRANSPORT THROUGH INTERACTION WITH T-SNARES HOMOLOG 1A"/>
    <property type="match status" value="1"/>
</dbReference>
<sequence>MREIFEGYERKYCVLSDNLSKKCSAANLLDGDQKKQKISEIKTGLDEADALIWQMDLGVRALQPNVKAVLLSNMREYKSDLNNLKTEVKEPKGQIVDATEKLNNSHNRIRDSRTVMLETEELGVSLLHDLHGQRQSLLHANNTVSLLHLLTFPCRHYQLEKTLFFHGIISGIASILMKLLHQSLVLLYQLSTKS</sequence>
<dbReference type="Pfam" id="PF05008">
    <property type="entry name" value="V-SNARE"/>
    <property type="match status" value="1"/>
</dbReference>
<comment type="similarity">
    <text evidence="1">Belongs to the VTI1 family.</text>
</comment>
<feature type="transmembrane region" description="Helical" evidence="9">
    <location>
        <begin position="163"/>
        <end position="188"/>
    </location>
</feature>
<dbReference type="Proteomes" id="UP001634393">
    <property type="component" value="Unassembled WGS sequence"/>
</dbReference>
<keyword evidence="7 9" id="KW-0472">Membrane</keyword>
<gene>
    <name evidence="11" type="ORF">ACJIZ3_010541</name>
</gene>
<dbReference type="SUPFAM" id="SSF58038">
    <property type="entry name" value="SNARE fusion complex"/>
    <property type="match status" value="1"/>
</dbReference>
<feature type="domain" description="Vesicle transport v-SNARE N-terminal" evidence="10">
    <location>
        <begin position="1"/>
        <end position="90"/>
    </location>
</feature>
<evidence type="ECO:0000256" key="4">
    <source>
        <dbReference type="ARBA" id="ARBA00022927"/>
    </source>
</evidence>
<dbReference type="Gene3D" id="1.20.5.110">
    <property type="match status" value="1"/>
</dbReference>
<dbReference type="CDD" id="cd15862">
    <property type="entry name" value="SNARE_Vti1"/>
    <property type="match status" value="1"/>
</dbReference>
<keyword evidence="3 9" id="KW-0812">Transmembrane</keyword>
<reference evidence="11 12" key="1">
    <citation type="submission" date="2024-12" db="EMBL/GenBank/DDBJ databases">
        <title>The unique morphological basis and parallel evolutionary history of personate flowers in Penstemon.</title>
        <authorList>
            <person name="Depatie T.H."/>
            <person name="Wessinger C.A."/>
        </authorList>
    </citation>
    <scope>NUCLEOTIDE SEQUENCE [LARGE SCALE GENOMIC DNA]</scope>
    <source>
        <strain evidence="11">WTNN_2</strain>
        <tissue evidence="11">Leaf</tissue>
    </source>
</reference>
<dbReference type="InterPro" id="IPR010989">
    <property type="entry name" value="SNARE"/>
</dbReference>
<accession>A0ABD3UGK5</accession>
<dbReference type="GO" id="GO:0031090">
    <property type="term" value="C:organelle membrane"/>
    <property type="evidence" value="ECO:0007669"/>
    <property type="project" value="UniProtKB-ARBA"/>
</dbReference>
<name>A0ABD3UGK5_9LAMI</name>
<evidence type="ECO:0000256" key="6">
    <source>
        <dbReference type="ARBA" id="ARBA00023054"/>
    </source>
</evidence>
<keyword evidence="2" id="KW-0813">Transport</keyword>